<feature type="domain" description="Methyltransferase type 11" evidence="1">
    <location>
        <begin position="54"/>
        <end position="107"/>
    </location>
</feature>
<dbReference type="KEGG" id="lmb:C9I47_2929"/>
<accession>A0A2U9TDQ4</accession>
<dbReference type="CDD" id="cd02440">
    <property type="entry name" value="AdoMet_MTases"/>
    <property type="match status" value="1"/>
</dbReference>
<dbReference type="Gene3D" id="3.40.50.150">
    <property type="entry name" value="Vaccinia Virus protein VP39"/>
    <property type="match status" value="2"/>
</dbReference>
<dbReference type="InterPro" id="IPR013216">
    <property type="entry name" value="Methyltransf_11"/>
</dbReference>
<dbReference type="AlphaFoldDB" id="A0A2U9TDQ4"/>
<keyword evidence="2" id="KW-0489">Methyltransferase</keyword>
<dbReference type="Pfam" id="PF08241">
    <property type="entry name" value="Methyltransf_11"/>
    <property type="match status" value="1"/>
</dbReference>
<keyword evidence="3" id="KW-1185">Reference proteome</keyword>
<dbReference type="SUPFAM" id="SSF53335">
    <property type="entry name" value="S-adenosyl-L-methionine-dependent methyltransferases"/>
    <property type="match status" value="2"/>
</dbReference>
<dbReference type="GO" id="GO:0008757">
    <property type="term" value="F:S-adenosylmethionine-dependent methyltransferase activity"/>
    <property type="evidence" value="ECO:0007669"/>
    <property type="project" value="InterPro"/>
</dbReference>
<evidence type="ECO:0000313" key="3">
    <source>
        <dbReference type="Proteomes" id="UP000249447"/>
    </source>
</evidence>
<dbReference type="InterPro" id="IPR029063">
    <property type="entry name" value="SAM-dependent_MTases_sf"/>
</dbReference>
<dbReference type="Proteomes" id="UP000249447">
    <property type="component" value="Chromosome"/>
</dbReference>
<dbReference type="EMBL" id="CP029843">
    <property type="protein sequence ID" value="AWV08598.1"/>
    <property type="molecule type" value="Genomic_DNA"/>
</dbReference>
<dbReference type="Pfam" id="PF13578">
    <property type="entry name" value="Methyltransf_24"/>
    <property type="match status" value="1"/>
</dbReference>
<dbReference type="GO" id="GO:0032259">
    <property type="term" value="P:methylation"/>
    <property type="evidence" value="ECO:0007669"/>
    <property type="project" value="UniProtKB-KW"/>
</dbReference>
<evidence type="ECO:0000313" key="2">
    <source>
        <dbReference type="EMBL" id="AWV08598.1"/>
    </source>
</evidence>
<protein>
    <submittedName>
        <fullName evidence="2">Type 11 methyltransferase</fullName>
    </submittedName>
</protein>
<keyword evidence="2" id="KW-0808">Transferase</keyword>
<gene>
    <name evidence="2" type="ORF">C9I47_2929</name>
</gene>
<reference evidence="2 3" key="1">
    <citation type="submission" date="2018-05" db="EMBL/GenBank/DDBJ databases">
        <title>The complete genome of Lysobacter maris HZ9B, a marine bacterium antagonistic against terrestrial plant pathogens.</title>
        <authorList>
            <person name="Zhang X.-Q."/>
        </authorList>
    </citation>
    <scope>NUCLEOTIDE SEQUENCE [LARGE SCALE GENOMIC DNA]</scope>
    <source>
        <strain evidence="2 3">HZ9B</strain>
    </source>
</reference>
<name>A0A2U9TDQ4_9GAMM</name>
<sequence>MERCHARYVTGAWTQARDGITVLDVGGADVNGGYRPIFQGPGVRYLTADLSAGDGVDVVLDDPYRLPFDDGSLDIVVSGQMLEHCEFFWLSFAEMMRVLKPDGFLFLIAPSAGPIHRYPVDCYRFYPDAYRALARHSGCHMIESWLDERGPWRDLVGVFSHAQVAVPEGPTRTRQPIAPIDVAAGSAEQEAVSGRIHYRDTLTALHERLAPRRYLEIGVRRGGSLALARCEAIGIDPQPELDSPLPANATLHELASDDYFAADALSASAPRPDFAFIDGMHLFEFVLRDFMNVERRAHPGALIVIDDIFPSHPLQASRERRTRVWTGDVWKLHACLAEFRKDLLLIPLDTAPTGLLLVAGLDPGNRVLWDRYNPIVRRFTAPADPPPEVLGRDEAWAPDDPRVGSIADALRETRASGASRTDILRRLRAIASRPE</sequence>
<evidence type="ECO:0000259" key="1">
    <source>
        <dbReference type="Pfam" id="PF08241"/>
    </source>
</evidence>
<proteinExistence type="predicted"/>
<organism evidence="2 3">
    <name type="scientific">Marilutibacter maris</name>
    <dbReference type="NCBI Taxonomy" id="1605891"/>
    <lineage>
        <taxon>Bacteria</taxon>
        <taxon>Pseudomonadati</taxon>
        <taxon>Pseudomonadota</taxon>
        <taxon>Gammaproteobacteria</taxon>
        <taxon>Lysobacterales</taxon>
        <taxon>Lysobacteraceae</taxon>
        <taxon>Marilutibacter</taxon>
    </lineage>
</organism>